<dbReference type="EMBL" id="JAPUUL010000147">
    <property type="protein sequence ID" value="KAJ8132326.1"/>
    <property type="molecule type" value="Genomic_DNA"/>
</dbReference>
<proteinExistence type="predicted"/>
<accession>A0ACC2JXX9</accession>
<comment type="caution">
    <text evidence="1">The sequence shown here is derived from an EMBL/GenBank/DDBJ whole genome shotgun (WGS) entry which is preliminary data.</text>
</comment>
<keyword evidence="2" id="KW-1185">Reference proteome</keyword>
<gene>
    <name evidence="1" type="ORF">O1611_g1297</name>
</gene>
<name>A0ACC2JXX9_9PEZI</name>
<dbReference type="Proteomes" id="UP001153332">
    <property type="component" value="Unassembled WGS sequence"/>
</dbReference>
<reference evidence="1" key="1">
    <citation type="submission" date="2022-12" db="EMBL/GenBank/DDBJ databases">
        <title>Genome Sequence of Lasiodiplodia mahajangana.</title>
        <authorList>
            <person name="Buettner E."/>
        </authorList>
    </citation>
    <scope>NUCLEOTIDE SEQUENCE</scope>
    <source>
        <strain evidence="1">VT137</strain>
    </source>
</reference>
<sequence length="2339" mass="260850">MSSQKSSQRSNRLRSLFTGALKGEKTVDSRNAKLFLEAVCDQDNTALCVQKLQASEHGRAAFQSALSSSTELPFIQESVTAVFRYLAAPELKSLCGGTVLQQLILGFVEAELAWNAYVAAFKSGQLDGDGEGAFSWLLLELLSLPKEKATGFIPFGQDANIVKRLLGSTKLDVRSRGHRITHIIENLIAGHSTGPSKAGGRHDNDFSQIDKIAILPTADELSANDPYLPRADETSTLAQRSDGLAYHLDGQFRLLREDMVRDMREEIQVALNIQKRQRRAFSVENLSMVGVHCDGRSKWALKLQCMSDLPQMPKKSEAMRRNYLKDNPKYLKHESLACVIADDEVVTLGTLIREEDLLALQPPILCLQIPGANPERALRGIREAKVVKMVQLNTALFSYAPILKQLPEIKELPFEEEILRWKPESKTQQPVYGLPPIITNMLSDLLSKPSLDIQNALQLPNSTKLDKSQAACFVTGMLSRLSVIQGPPGTGKSFIGALLAKAIFSHSHEKMLILTYKHHALDQFIEDLIKLGIPRKDIVRLGSPKKAAAFVQDLSMGDAARLVKLTREQCEILDYRRKGAQDEGKSLERAFSVLQQQTPSRDEILEHLEFLTGGPPFFSAFLVPKRDDGTTYVGKKGKAIDNTFYLLDRWCRGKDPWPFGRVAQEYPAVWGIKASERISLLKEWQAEILRERLDSIQTIGHSYNGALEQIASVYAERELTVLRSKRIVACTTTAAAKYVQMLNSERPGVVLVEEAGEILESHVLTALGPETKQLILIGDHKQLRPKVNFALSVEKGDGYDLNISLFERLILRGYPHQTLLQQHRMRPELSSFVRELTYPNLVDAAGTKNRPNIKGLQDNVIFLNHTHSEEQMNNIRDWKDGASPATKRNAYEIHMAIKCLRYLSQQDIDTPTEKIVILTPYLGQLHLLRDELSKDNDPVLNDLDSHDLVRAGLMPSATARANKPRIKISTIDNFQGDESEIVIVSLTRSNDNGDIGFMYSPERLNVLLSRARNGLILIGNAETFMKSRKGGQLWKKFIDMLKAQNHIYDGLPVKCEQHPARRVILRSPGDFDEECPDGGCKEPCGASLKCGVHKCLRSCHYRSDHSKMRCDKIIEVKCPKGHAQKRKCYEKQPLRCKKCDIEEKRAAKVLERDLELQDRRVKDQVKHDMDIAELDMQIRKIREEVEDKKVAQDRARALEQKKRDLEAAQRLATQTLQQASQKAPQTKTPPAAMPQASASQARTSQQTSPAPVTSAPTSNNNTSGNAGPPGTQGQKTVTTPKPPASKPATPKKSASEVEWERQKTIEGASNDAIDDLMALTGLEEVKEKFLDIKAKIETVARQGVDMKKERMGMVMLGNPGTGKTTVARIYARFLASVGALPGKEFAEITGSGLANDGVAGTKKIIEGLVKAGGGVFFIDEAYQLASGNNFAGKNVLDFILAEIEERRGTIAFIFAGYVKEMEKFFEHNPGFDSRMPHKLTFSDYSDECLLSMLNAMIEKKYGGRATLEGGGYGLYVRVLIKRLGRRRGTEGYGNARALENVWAQVTERQASRLRKERATGASPDDLLFTKEDLIGPEPSGAIKDSPAWKELQSLIGLERVKNSVRGLVDAIQRNYHRELQELAPLGFTLHRVFLGSPGTGKTTVAKLYGSILADLGLLSKREVVTKNPSDFIGSALGQSEENTKKNLEGVSRKGSGSNKDPFKTAVIDTIVAEVQNTPGEDLCVLLLGYQGQMEEMMNYSNPGLARRFRLSDAFHFDDFNDEDLMRILDLKLKKQGLQATDEAKQAAINVLARERDRPHFGNAGAVENIISRAKELEQKRTSATGTANFNPDITFLPQDFNEDYEKANSVELSCRDLFSDIVGCEKLIDQLEKYQRIAKNMKLHGKDPRTQIPFNFLFKGPPGTGKTTVARKVSQLYYDMGVLGSSNYIECSASDLIGEYVGQTGPKTQAKLTDGLGRVLFIDEAYRFCDSHFGKEAINELVDSLTKPKYMGKVVVILAGYTHQIDELLRINPGLSSRFPTEVAFENMDPKKCLELLGREIKKQEIEMNPELDYISPDERQQMLDIFAELSKFEAWGNGRDVKNIAKDICSDVFANSTSLGLVVTVADILRHLSMALRSHKARNGAGKNTSSPLKLLKSNGLPIRTQNPPAHPTNAVSKINTEASTAVKEDEPQSEPSSQQFGDHSSQRDPGVSDEVWQQLQGNIAGEKAMEQARASFIAAQEKEYEAQRAAEEARREELQRLEEEKRKADEKRRLEIEEQLRKEKERMEAALKAKREAEEKLRKAREEAERKKREEAMVQKKIREMGICPQGFRWIKEGGGYRCAGGAHYLSNGQLGI</sequence>
<organism evidence="1 2">
    <name type="scientific">Lasiodiplodia mahajangana</name>
    <dbReference type="NCBI Taxonomy" id="1108764"/>
    <lineage>
        <taxon>Eukaryota</taxon>
        <taxon>Fungi</taxon>
        <taxon>Dikarya</taxon>
        <taxon>Ascomycota</taxon>
        <taxon>Pezizomycotina</taxon>
        <taxon>Dothideomycetes</taxon>
        <taxon>Dothideomycetes incertae sedis</taxon>
        <taxon>Botryosphaeriales</taxon>
        <taxon>Botryosphaeriaceae</taxon>
        <taxon>Lasiodiplodia</taxon>
    </lineage>
</organism>
<evidence type="ECO:0000313" key="2">
    <source>
        <dbReference type="Proteomes" id="UP001153332"/>
    </source>
</evidence>
<evidence type="ECO:0000313" key="1">
    <source>
        <dbReference type="EMBL" id="KAJ8132326.1"/>
    </source>
</evidence>
<protein>
    <submittedName>
        <fullName evidence="1">Uncharacterized protein</fullName>
    </submittedName>
</protein>